<organism evidence="2 3">
    <name type="scientific">Chryseobacterium ureilyticum</name>
    <dbReference type="NCBI Taxonomy" id="373668"/>
    <lineage>
        <taxon>Bacteria</taxon>
        <taxon>Pseudomonadati</taxon>
        <taxon>Bacteroidota</taxon>
        <taxon>Flavobacteriia</taxon>
        <taxon>Flavobacteriales</taxon>
        <taxon>Weeksellaceae</taxon>
        <taxon>Chryseobacterium group</taxon>
        <taxon>Chryseobacterium</taxon>
    </lineage>
</organism>
<dbReference type="Pfam" id="PF13302">
    <property type="entry name" value="Acetyltransf_3"/>
    <property type="match status" value="1"/>
</dbReference>
<feature type="domain" description="N-acetyltransferase" evidence="1">
    <location>
        <begin position="30"/>
        <end position="180"/>
    </location>
</feature>
<dbReference type="PANTHER" id="PTHR43792">
    <property type="entry name" value="GNAT FAMILY, PUTATIVE (AFU_ORTHOLOGUE AFUA_3G00765)-RELATED-RELATED"/>
    <property type="match status" value="1"/>
</dbReference>
<dbReference type="AlphaFoldDB" id="A0A1N7N970"/>
<keyword evidence="3" id="KW-1185">Reference proteome</keyword>
<dbReference type="PANTHER" id="PTHR43792:SF9">
    <property type="entry name" value="RIBOSOMAL-PROTEIN-ALANINE ACETYLTRANSFERASE"/>
    <property type="match status" value="1"/>
</dbReference>
<dbReference type="Proteomes" id="UP000186744">
    <property type="component" value="Unassembled WGS sequence"/>
</dbReference>
<evidence type="ECO:0000313" key="2">
    <source>
        <dbReference type="EMBL" id="SIS94872.1"/>
    </source>
</evidence>
<dbReference type="Gene3D" id="3.40.630.30">
    <property type="match status" value="1"/>
</dbReference>
<protein>
    <submittedName>
        <fullName evidence="2">Protein N-acetyltransferase, RimJ/RimL family</fullName>
    </submittedName>
</protein>
<proteinExistence type="predicted"/>
<sequence>MSTMQELTEFPRIETERLILSQLEEKDTPFIIELLQHRIFSDLTSNIPYPYTEDDAKFWLKMSKETFEEKSGYTFGIRNKEGHLIGAIGLHDREDDKAELGYWMGIPYWNKGYVTEAAKAIVDFGFKELKLNKIFATHFPHNPASGKIMQKIGMEKEALLKEHVKKDDEYFDLVMYSIFKD</sequence>
<evidence type="ECO:0000259" key="1">
    <source>
        <dbReference type="PROSITE" id="PS51186"/>
    </source>
</evidence>
<gene>
    <name evidence="2" type="ORF">SAMN05421786_103317</name>
</gene>
<dbReference type="InterPro" id="IPR051531">
    <property type="entry name" value="N-acetyltransferase"/>
</dbReference>
<dbReference type="RefSeq" id="WP_084184437.1">
    <property type="nucleotide sequence ID" value="NZ_FTOL01000003.1"/>
</dbReference>
<dbReference type="EMBL" id="FTOL01000003">
    <property type="protein sequence ID" value="SIS94872.1"/>
    <property type="molecule type" value="Genomic_DNA"/>
</dbReference>
<dbReference type="OrthoDB" id="9811523at2"/>
<dbReference type="STRING" id="373668.SAMN05421786_103317"/>
<dbReference type="InterPro" id="IPR016181">
    <property type="entry name" value="Acyl_CoA_acyltransferase"/>
</dbReference>
<name>A0A1N7N970_9FLAO</name>
<evidence type="ECO:0000313" key="3">
    <source>
        <dbReference type="Proteomes" id="UP000186744"/>
    </source>
</evidence>
<dbReference type="InterPro" id="IPR000182">
    <property type="entry name" value="GNAT_dom"/>
</dbReference>
<reference evidence="3" key="1">
    <citation type="submission" date="2017-01" db="EMBL/GenBank/DDBJ databases">
        <authorList>
            <person name="Varghese N."/>
            <person name="Submissions S."/>
        </authorList>
    </citation>
    <scope>NUCLEOTIDE SEQUENCE [LARGE SCALE GENOMIC DNA]</scope>
    <source>
        <strain evidence="3">DSM 18017</strain>
    </source>
</reference>
<dbReference type="GO" id="GO:0008999">
    <property type="term" value="F:protein-N-terminal-alanine acetyltransferase activity"/>
    <property type="evidence" value="ECO:0007669"/>
    <property type="project" value="TreeGrafter"/>
</dbReference>
<dbReference type="GO" id="GO:0005737">
    <property type="term" value="C:cytoplasm"/>
    <property type="evidence" value="ECO:0007669"/>
    <property type="project" value="TreeGrafter"/>
</dbReference>
<keyword evidence="2" id="KW-0808">Transferase</keyword>
<accession>A0A1N7N970</accession>
<dbReference type="SUPFAM" id="SSF55729">
    <property type="entry name" value="Acyl-CoA N-acyltransferases (Nat)"/>
    <property type="match status" value="1"/>
</dbReference>
<dbReference type="PROSITE" id="PS51186">
    <property type="entry name" value="GNAT"/>
    <property type="match status" value="1"/>
</dbReference>